<dbReference type="AlphaFoldDB" id="I0IQU1"/>
<protein>
    <submittedName>
        <fullName evidence="2">Uncharacterized protein</fullName>
    </submittedName>
</protein>
<dbReference type="EMBL" id="AP012342">
    <property type="protein sequence ID" value="BAM07640.1"/>
    <property type="molecule type" value="Genomic_DNA"/>
</dbReference>
<dbReference type="Proteomes" id="UP000007382">
    <property type="component" value="Chromosome"/>
</dbReference>
<dbReference type="HOGENOM" id="CLU_2437228_0_0_0"/>
<dbReference type="KEGG" id="lfc:LFE_1963"/>
<organism evidence="2 3">
    <name type="scientific">Leptospirillum ferrooxidans (strain C2-3)</name>
    <dbReference type="NCBI Taxonomy" id="1162668"/>
    <lineage>
        <taxon>Bacteria</taxon>
        <taxon>Pseudomonadati</taxon>
        <taxon>Nitrospirota</taxon>
        <taxon>Nitrospiria</taxon>
        <taxon>Nitrospirales</taxon>
        <taxon>Nitrospiraceae</taxon>
        <taxon>Leptospirillum</taxon>
    </lineage>
</organism>
<evidence type="ECO:0000313" key="3">
    <source>
        <dbReference type="Proteomes" id="UP000007382"/>
    </source>
</evidence>
<feature type="region of interest" description="Disordered" evidence="1">
    <location>
        <begin position="63"/>
        <end position="90"/>
    </location>
</feature>
<reference evidence="3" key="2">
    <citation type="submission" date="2012-03" db="EMBL/GenBank/DDBJ databases">
        <title>The complete genome sequence of the pioneer microbe on fresh volcanic deposit, Leptospirillum ferrooxidans strain C2-3.</title>
        <authorList>
            <person name="Fujimura R."/>
            <person name="Sato Y."/>
            <person name="Nishizawa T."/>
            <person name="Nanba K."/>
            <person name="Oshima K."/>
            <person name="Hattori M."/>
            <person name="Kamijo T."/>
            <person name="Ohta H."/>
        </authorList>
    </citation>
    <scope>NUCLEOTIDE SEQUENCE [LARGE SCALE GENOMIC DNA]</scope>
    <source>
        <strain evidence="3">C2-3</strain>
    </source>
</reference>
<accession>I0IQU1</accession>
<evidence type="ECO:0000256" key="1">
    <source>
        <dbReference type="SAM" id="MobiDB-lite"/>
    </source>
</evidence>
<name>I0IQU1_LEPFC</name>
<sequence>MGGSKIKSGRTLSGKKSHRATILPTGKSEKKLVSGSRTLKKCPTLVEVADIKRLEWRQGFKYQKNRPPGQLPNIFPEKQPVNIKTGDPFR</sequence>
<keyword evidence="3" id="KW-1185">Reference proteome</keyword>
<evidence type="ECO:0000313" key="2">
    <source>
        <dbReference type="EMBL" id="BAM07640.1"/>
    </source>
</evidence>
<reference evidence="2 3" key="1">
    <citation type="journal article" date="2012" name="J. Bacteriol.">
        <title>Complete Genome Sequence of Leptospirillum ferrooxidans Strain C2-3, Isolated from a Fresh Volcanic Ash Deposit on the Island of Miyake, Japan.</title>
        <authorList>
            <person name="Fujimura R."/>
            <person name="Sato Y."/>
            <person name="Nishizawa T."/>
            <person name="Oshima K."/>
            <person name="Kim S.-W."/>
            <person name="Hattori M."/>
            <person name="Kamijo T."/>
            <person name="Ohta H."/>
        </authorList>
    </citation>
    <scope>NUCLEOTIDE SEQUENCE [LARGE SCALE GENOMIC DNA]</scope>
    <source>
        <strain evidence="2 3">C2-3</strain>
    </source>
</reference>
<dbReference type="STRING" id="1162668.LFE_1963"/>
<gene>
    <name evidence="2" type="ordered locus">LFE_1963</name>
</gene>
<proteinExistence type="predicted"/>
<feature type="region of interest" description="Disordered" evidence="1">
    <location>
        <begin position="1"/>
        <end position="29"/>
    </location>
</feature>